<keyword evidence="2" id="KW-1185">Reference proteome</keyword>
<gene>
    <name evidence="1" type="ORF">G1C94_0837</name>
</gene>
<sequence length="75" mass="8511">MRLGNRPFMYIRSSAHVFDVCERMVRFLVEFPLIIAALEPNNVNDLLRIAIDMAATALPLPLKLRPTALNMKTAE</sequence>
<dbReference type="EMBL" id="JAAIIJ010000016">
    <property type="protein sequence ID" value="NMN02215.1"/>
    <property type="molecule type" value="Genomic_DNA"/>
</dbReference>
<name>A0ABX1SXY0_9BIFI</name>
<dbReference type="Proteomes" id="UP000553756">
    <property type="component" value="Unassembled WGS sequence"/>
</dbReference>
<evidence type="ECO:0000313" key="2">
    <source>
        <dbReference type="Proteomes" id="UP000553756"/>
    </source>
</evidence>
<evidence type="ECO:0000313" key="1">
    <source>
        <dbReference type="EMBL" id="NMN02215.1"/>
    </source>
</evidence>
<organism evidence="1 2">
    <name type="scientific">Bifidobacterium panos</name>
    <dbReference type="NCBI Taxonomy" id="2675321"/>
    <lineage>
        <taxon>Bacteria</taxon>
        <taxon>Bacillati</taxon>
        <taxon>Actinomycetota</taxon>
        <taxon>Actinomycetes</taxon>
        <taxon>Bifidobacteriales</taxon>
        <taxon>Bifidobacteriaceae</taxon>
        <taxon>Bifidobacterium</taxon>
    </lineage>
</organism>
<proteinExistence type="predicted"/>
<comment type="caution">
    <text evidence="1">The sequence shown here is derived from an EMBL/GenBank/DDBJ whole genome shotgun (WGS) entry which is preliminary data.</text>
</comment>
<reference evidence="1 2" key="1">
    <citation type="submission" date="2020-02" db="EMBL/GenBank/DDBJ databases">
        <title>Characterization of phylogenetic diversity of novel bifidobacterial species isolated in Czech ZOOs.</title>
        <authorList>
            <person name="Lugli G.A."/>
            <person name="Vera N.B."/>
            <person name="Ventura M."/>
        </authorList>
    </citation>
    <scope>NUCLEOTIDE SEQUENCE [LARGE SCALE GENOMIC DNA]</scope>
    <source>
        <strain evidence="1 2">DSM 109963</strain>
    </source>
</reference>
<protein>
    <submittedName>
        <fullName evidence="1">Uncharacterized protein</fullName>
    </submittedName>
</protein>
<accession>A0ABX1SXY0</accession>